<name>A0A7K5KQC3_VIRAL</name>
<gene>
    <name evidence="8" type="primary">Thyn1_1</name>
    <name evidence="8" type="ORF">VIRALT_R15948</name>
</gene>
<dbReference type="CDD" id="cd21133">
    <property type="entry name" value="EVE"/>
    <property type="match status" value="1"/>
</dbReference>
<evidence type="ECO:0000256" key="5">
    <source>
        <dbReference type="ARBA" id="ARBA00023242"/>
    </source>
</evidence>
<evidence type="ECO:0000259" key="7">
    <source>
        <dbReference type="Pfam" id="PF01878"/>
    </source>
</evidence>
<comment type="subcellular location">
    <subcellularLocation>
        <location evidence="2">Nucleus</location>
    </subcellularLocation>
</comment>
<evidence type="ECO:0000256" key="4">
    <source>
        <dbReference type="ARBA" id="ARBA00022553"/>
    </source>
</evidence>
<evidence type="ECO:0000256" key="2">
    <source>
        <dbReference type="ARBA" id="ARBA00004123"/>
    </source>
</evidence>
<feature type="non-terminal residue" evidence="8">
    <location>
        <position position="226"/>
    </location>
</feature>
<organism evidence="8 9">
    <name type="scientific">Vireo altiloquus</name>
    <name type="common">Black-whiskered vireo</name>
    <name type="synonym">Muscicapa altiloqua</name>
    <dbReference type="NCBI Taxonomy" id="34956"/>
    <lineage>
        <taxon>Eukaryota</taxon>
        <taxon>Metazoa</taxon>
        <taxon>Chordata</taxon>
        <taxon>Craniata</taxon>
        <taxon>Vertebrata</taxon>
        <taxon>Euteleostomi</taxon>
        <taxon>Archelosauria</taxon>
        <taxon>Archosauria</taxon>
        <taxon>Dinosauria</taxon>
        <taxon>Saurischia</taxon>
        <taxon>Theropoda</taxon>
        <taxon>Coelurosauria</taxon>
        <taxon>Aves</taxon>
        <taxon>Neognathae</taxon>
        <taxon>Neoaves</taxon>
        <taxon>Telluraves</taxon>
        <taxon>Australaves</taxon>
        <taxon>Passeriformes</taxon>
        <taxon>Corvoidea</taxon>
        <taxon>Vireonidae</taxon>
        <taxon>Vireoninae</taxon>
        <taxon>Vireo</taxon>
    </lineage>
</organism>
<dbReference type="InterPro" id="IPR047197">
    <property type="entry name" value="THYN1-like_EVE"/>
</dbReference>
<dbReference type="Pfam" id="PF01878">
    <property type="entry name" value="EVE"/>
    <property type="match status" value="1"/>
</dbReference>
<evidence type="ECO:0000256" key="3">
    <source>
        <dbReference type="ARBA" id="ARBA00014654"/>
    </source>
</evidence>
<keyword evidence="4" id="KW-0597">Phosphoprotein</keyword>
<proteinExistence type="predicted"/>
<dbReference type="SUPFAM" id="SSF88697">
    <property type="entry name" value="PUA domain-like"/>
    <property type="match status" value="1"/>
</dbReference>
<accession>A0A7K5KQC3</accession>
<keyword evidence="5" id="KW-0539">Nucleus</keyword>
<reference evidence="8 9" key="1">
    <citation type="submission" date="2019-09" db="EMBL/GenBank/DDBJ databases">
        <title>Bird 10,000 Genomes (B10K) Project - Family phase.</title>
        <authorList>
            <person name="Zhang G."/>
        </authorList>
    </citation>
    <scope>NUCLEOTIDE SEQUENCE [LARGE SCALE GENOMIC DNA]</scope>
    <source>
        <strain evidence="8">B10K-DU-001-22</strain>
        <tissue evidence="8">Muscle</tissue>
    </source>
</reference>
<dbReference type="PANTHER" id="PTHR14087">
    <property type="entry name" value="THYMOCYTE NUCLEAR PROTEIN 1"/>
    <property type="match status" value="1"/>
</dbReference>
<sequence>ERGRGWEKNKEEPDAKIAKTEEKTAKPQPGRSRSGWKNRKRRESESSGEESKITYCHCLLKPEPESSLEKREDVKFGIDDLKAQPNQTTCWDGVRNYEARDFLRSMKPGQKAFFYHSSCKEPGIVAIIKIVKEAYSAHIQFDQEDPYHDSTSKKENPKWSMVDVQFARITKCLISLSQIRVHHLAHKAHGGPLKNMMLFTKQHLPIQPLTKEEFDFFLSLEEEKPR</sequence>
<dbReference type="InterPro" id="IPR002740">
    <property type="entry name" value="EVE_domain"/>
</dbReference>
<evidence type="ECO:0000256" key="6">
    <source>
        <dbReference type="SAM" id="MobiDB-lite"/>
    </source>
</evidence>
<feature type="compositionally biased region" description="Basic and acidic residues" evidence="6">
    <location>
        <begin position="42"/>
        <end position="51"/>
    </location>
</feature>
<dbReference type="Gene3D" id="3.10.590.10">
    <property type="entry name" value="ph1033 like domains"/>
    <property type="match status" value="1"/>
</dbReference>
<comment type="function">
    <text evidence="1">Specifically binds 5-hydroxymethylcytosine (5hmC), suggesting that it acts as a specific reader of 5hmC.</text>
</comment>
<evidence type="ECO:0000313" key="8">
    <source>
        <dbReference type="EMBL" id="NWT08419.1"/>
    </source>
</evidence>
<feature type="compositionally biased region" description="Basic and acidic residues" evidence="6">
    <location>
        <begin position="1"/>
        <end position="25"/>
    </location>
</feature>
<dbReference type="FunFam" id="3.10.590.10:FF:000003">
    <property type="entry name" value="Thymocyte nuclear protein 1"/>
    <property type="match status" value="1"/>
</dbReference>
<dbReference type="AlphaFoldDB" id="A0A7K5KQC3"/>
<evidence type="ECO:0000256" key="1">
    <source>
        <dbReference type="ARBA" id="ARBA00002530"/>
    </source>
</evidence>
<dbReference type="EMBL" id="VZRF01001110">
    <property type="protein sequence ID" value="NWT08419.1"/>
    <property type="molecule type" value="Genomic_DNA"/>
</dbReference>
<feature type="non-terminal residue" evidence="8">
    <location>
        <position position="1"/>
    </location>
</feature>
<dbReference type="PANTHER" id="PTHR14087:SF7">
    <property type="entry name" value="THYMOCYTE NUCLEAR PROTEIN 1"/>
    <property type="match status" value="1"/>
</dbReference>
<feature type="domain" description="EVE" evidence="7">
    <location>
        <begin position="70"/>
        <end position="219"/>
    </location>
</feature>
<feature type="region of interest" description="Disordered" evidence="6">
    <location>
        <begin position="1"/>
        <end position="51"/>
    </location>
</feature>
<dbReference type="InterPro" id="IPR015947">
    <property type="entry name" value="PUA-like_sf"/>
</dbReference>
<comment type="caution">
    <text evidence="8">The sequence shown here is derived from an EMBL/GenBank/DDBJ whole genome shotgun (WGS) entry which is preliminary data.</text>
</comment>
<protein>
    <recommendedName>
        <fullName evidence="3">Thymocyte nuclear protein 1</fullName>
    </recommendedName>
</protein>
<dbReference type="InterPro" id="IPR052181">
    <property type="entry name" value="5hmC_binding"/>
</dbReference>
<keyword evidence="9" id="KW-1185">Reference proteome</keyword>
<dbReference type="GO" id="GO:0005634">
    <property type="term" value="C:nucleus"/>
    <property type="evidence" value="ECO:0007669"/>
    <property type="project" value="UniProtKB-SubCell"/>
</dbReference>
<dbReference type="Proteomes" id="UP000589495">
    <property type="component" value="Unassembled WGS sequence"/>
</dbReference>
<evidence type="ECO:0000313" key="9">
    <source>
        <dbReference type="Proteomes" id="UP000589495"/>
    </source>
</evidence>